<sequence length="165" mass="17656">MSRSDPPPVEETWRPPRRATLLLVVAIIVVGTLLGLGAFYLVGNAEEAPDTSFDIEQYGEDGQQLRLGNLSGEKIDDPETIVVFVDGERVATGSDWANSENGLDEDSALYVAEDSSGEVVVADDPDHDSFDRGLIATTGVEILWASSSTDSTAALATHEVEFVDT</sequence>
<dbReference type="GeneID" id="70685266"/>
<evidence type="ECO:0000256" key="1">
    <source>
        <dbReference type="SAM" id="Phobius"/>
    </source>
</evidence>
<reference evidence="2" key="1">
    <citation type="submission" date="2020-11" db="EMBL/GenBank/DDBJ databases">
        <title>Carbohydrate-dependent, anaerobic sulfur respiration: A novel catabolism in halophilic archaea.</title>
        <authorList>
            <person name="Sorokin D.Y."/>
            <person name="Messina E."/>
            <person name="Smedile F."/>
            <person name="La Cono V."/>
            <person name="Hallsworth J.E."/>
            <person name="Yakimov M.M."/>
        </authorList>
    </citation>
    <scope>NUCLEOTIDE SEQUENCE</scope>
    <source>
        <strain evidence="2">AArc-S</strain>
    </source>
</reference>
<name>A0A897MSU4_9EURY</name>
<dbReference type="RefSeq" id="WP_238477160.1">
    <property type="nucleotide sequence ID" value="NZ_CP064786.1"/>
</dbReference>
<evidence type="ECO:0000313" key="2">
    <source>
        <dbReference type="EMBL" id="QSG03098.1"/>
    </source>
</evidence>
<organism evidence="2 3">
    <name type="scientific">Natranaeroarchaeum sulfidigenes</name>
    <dbReference type="NCBI Taxonomy" id="2784880"/>
    <lineage>
        <taxon>Archaea</taxon>
        <taxon>Methanobacteriati</taxon>
        <taxon>Methanobacteriota</taxon>
        <taxon>Stenosarchaea group</taxon>
        <taxon>Halobacteria</taxon>
        <taxon>Halobacteriales</taxon>
        <taxon>Natronoarchaeaceae</taxon>
        <taxon>Natranaeroarchaeum</taxon>
    </lineage>
</organism>
<dbReference type="EMBL" id="CP064786">
    <property type="protein sequence ID" value="QSG03098.1"/>
    <property type="molecule type" value="Genomic_DNA"/>
</dbReference>
<dbReference type="Proteomes" id="UP000663586">
    <property type="component" value="Chromosome"/>
</dbReference>
<evidence type="ECO:0008006" key="4">
    <source>
        <dbReference type="Google" id="ProtNLM"/>
    </source>
</evidence>
<evidence type="ECO:0000313" key="3">
    <source>
        <dbReference type="Proteomes" id="UP000663586"/>
    </source>
</evidence>
<protein>
    <recommendedName>
        <fullName evidence="4">Archaeal Type IV pilin N-terminal domain-containing protein</fullName>
    </recommendedName>
</protein>
<keyword evidence="3" id="KW-1185">Reference proteome</keyword>
<keyword evidence="1" id="KW-1133">Transmembrane helix</keyword>
<accession>A0A897MSU4</accession>
<keyword evidence="1" id="KW-0812">Transmembrane</keyword>
<feature type="transmembrane region" description="Helical" evidence="1">
    <location>
        <begin position="21"/>
        <end position="42"/>
    </location>
</feature>
<proteinExistence type="predicted"/>
<keyword evidence="1" id="KW-0472">Membrane</keyword>
<dbReference type="AlphaFoldDB" id="A0A897MSU4"/>
<gene>
    <name evidence="2" type="ORF">AArcS_1891</name>
</gene>
<dbReference type="KEGG" id="hara:AArcS_1891"/>